<keyword evidence="1" id="KW-0276">Fatty acid metabolism</keyword>
<dbReference type="EnsemblFungi" id="MAPG_11409T0">
    <property type="protein sequence ID" value="MAPG_11409T0"/>
    <property type="gene ID" value="MAPG_11409"/>
</dbReference>
<dbReference type="GO" id="GO:0005739">
    <property type="term" value="C:mitochondrion"/>
    <property type="evidence" value="ECO:0007669"/>
    <property type="project" value="TreeGrafter"/>
</dbReference>
<evidence type="ECO:0000313" key="4">
    <source>
        <dbReference type="EnsemblFungi" id="MAPG_11409T0"/>
    </source>
</evidence>
<dbReference type="eggNOG" id="KOG1682">
    <property type="taxonomic scope" value="Eukaryota"/>
</dbReference>
<protein>
    <submittedName>
        <fullName evidence="4">Uncharacterized protein</fullName>
    </submittedName>
</protein>
<dbReference type="SUPFAM" id="SSF52096">
    <property type="entry name" value="ClpP/crotonase"/>
    <property type="match status" value="1"/>
</dbReference>
<reference evidence="4" key="3">
    <citation type="submission" date="2015-06" db="UniProtKB">
        <authorList>
            <consortium name="EnsemblFungi"/>
        </authorList>
    </citation>
    <scope>IDENTIFICATION</scope>
    <source>
        <strain evidence="4">ATCC 64411</strain>
    </source>
</reference>
<feature type="region of interest" description="Disordered" evidence="3">
    <location>
        <begin position="68"/>
        <end position="87"/>
    </location>
</feature>
<keyword evidence="5" id="KW-1185">Reference proteome</keyword>
<feature type="compositionally biased region" description="Basic and acidic residues" evidence="3">
    <location>
        <begin position="75"/>
        <end position="86"/>
    </location>
</feature>
<evidence type="ECO:0000256" key="3">
    <source>
        <dbReference type="SAM" id="MobiDB-lite"/>
    </source>
</evidence>
<dbReference type="GO" id="GO:0006631">
    <property type="term" value="P:fatty acid metabolic process"/>
    <property type="evidence" value="ECO:0007669"/>
    <property type="project" value="UniProtKB-KW"/>
</dbReference>
<dbReference type="PANTHER" id="PTHR43602">
    <property type="match status" value="1"/>
</dbReference>
<reference evidence="5" key="1">
    <citation type="submission" date="2010-05" db="EMBL/GenBank/DDBJ databases">
        <title>The genome sequence of Magnaporthe poae strain ATCC 64411.</title>
        <authorList>
            <person name="Ma L.-J."/>
            <person name="Dead R."/>
            <person name="Young S."/>
            <person name="Zeng Q."/>
            <person name="Koehrsen M."/>
            <person name="Alvarado L."/>
            <person name="Berlin A."/>
            <person name="Chapman S.B."/>
            <person name="Chen Z."/>
            <person name="Freedman E."/>
            <person name="Gellesch M."/>
            <person name="Goldberg J."/>
            <person name="Griggs A."/>
            <person name="Gujja S."/>
            <person name="Heilman E.R."/>
            <person name="Heiman D."/>
            <person name="Hepburn T."/>
            <person name="Howarth C."/>
            <person name="Jen D."/>
            <person name="Larson L."/>
            <person name="Mehta T."/>
            <person name="Neiman D."/>
            <person name="Pearson M."/>
            <person name="Roberts A."/>
            <person name="Saif S."/>
            <person name="Shea T."/>
            <person name="Shenoy N."/>
            <person name="Sisk P."/>
            <person name="Stolte C."/>
            <person name="Sykes S."/>
            <person name="Walk T."/>
            <person name="White J."/>
            <person name="Yandava C."/>
            <person name="Haas B."/>
            <person name="Nusbaum C."/>
            <person name="Birren B."/>
        </authorList>
    </citation>
    <scope>NUCLEOTIDE SEQUENCE [LARGE SCALE GENOMIC DNA]</scope>
    <source>
        <strain evidence="5">ATCC 64411 / 73-15</strain>
    </source>
</reference>
<reference evidence="4" key="2">
    <citation type="journal article" date="2015" name="G3 (Bethesda)">
        <title>Genome sequences of three phytopathogenic species of the Magnaporthaceae family of fungi.</title>
        <authorList>
            <person name="Okagaki L.H."/>
            <person name="Nunes C.C."/>
            <person name="Sailsbery J."/>
            <person name="Clay B."/>
            <person name="Brown D."/>
            <person name="John T."/>
            <person name="Oh Y."/>
            <person name="Young N."/>
            <person name="Fitzgerald M."/>
            <person name="Haas B.J."/>
            <person name="Zeng Q."/>
            <person name="Young S."/>
            <person name="Adiconis X."/>
            <person name="Fan L."/>
            <person name="Levin J.Z."/>
            <person name="Mitchell T.K."/>
            <person name="Okubara P.A."/>
            <person name="Farman M.L."/>
            <person name="Kohn L.M."/>
            <person name="Birren B."/>
            <person name="Ma L.-J."/>
            <person name="Dean R.A."/>
        </authorList>
    </citation>
    <scope>NUCLEOTIDE SEQUENCE</scope>
    <source>
        <strain evidence="4">ATCC 64411</strain>
    </source>
</reference>
<keyword evidence="2" id="KW-0443">Lipid metabolism</keyword>
<organism evidence="4 5">
    <name type="scientific">Magnaporthiopsis poae (strain ATCC 64411 / 73-15)</name>
    <name type="common">Kentucky bluegrass fungus</name>
    <name type="synonym">Magnaporthe poae</name>
    <dbReference type="NCBI Taxonomy" id="644358"/>
    <lineage>
        <taxon>Eukaryota</taxon>
        <taxon>Fungi</taxon>
        <taxon>Dikarya</taxon>
        <taxon>Ascomycota</taxon>
        <taxon>Pezizomycotina</taxon>
        <taxon>Sordariomycetes</taxon>
        <taxon>Sordariomycetidae</taxon>
        <taxon>Magnaporthales</taxon>
        <taxon>Magnaporthaceae</taxon>
        <taxon>Magnaporthiopsis</taxon>
    </lineage>
</organism>
<dbReference type="Proteomes" id="UP000011715">
    <property type="component" value="Unassembled WGS sequence"/>
</dbReference>
<evidence type="ECO:0000256" key="1">
    <source>
        <dbReference type="ARBA" id="ARBA00022832"/>
    </source>
</evidence>
<proteinExistence type="predicted"/>
<name>A0A0C4EF71_MAGP6</name>
<evidence type="ECO:0000313" key="5">
    <source>
        <dbReference type="Proteomes" id="UP000011715"/>
    </source>
</evidence>
<dbReference type="Gene3D" id="3.90.226.10">
    <property type="entry name" value="2-enoyl-CoA Hydratase, Chain A, domain 1"/>
    <property type="match status" value="1"/>
</dbReference>
<dbReference type="AlphaFoldDB" id="A0A0C4EF71"/>
<accession>A0A0C4EF71</accession>
<dbReference type="PANTHER" id="PTHR43602:SF1">
    <property type="entry name" value="ENOYL-COA HYDRATASE DOMAIN-CONTAINING PROTEIN 3, MITOCHONDRIAL"/>
    <property type="match status" value="1"/>
</dbReference>
<dbReference type="InterPro" id="IPR052377">
    <property type="entry name" value="Mitochondrial_ECH-domain"/>
</dbReference>
<dbReference type="InterPro" id="IPR029045">
    <property type="entry name" value="ClpP/crotonase-like_dom_sf"/>
</dbReference>
<evidence type="ECO:0000256" key="2">
    <source>
        <dbReference type="ARBA" id="ARBA00023098"/>
    </source>
</evidence>
<dbReference type="EMBL" id="ADBL01002814">
    <property type="status" value="NOT_ANNOTATED_CDS"/>
    <property type="molecule type" value="Genomic_DNA"/>
</dbReference>
<sequence>MQRALPKLPAKAAYILINNPARRNALSLATLQDLRDQLARSLTSPLTGRPLLLPPFRPSVLSALERAAGHPPATGEKKQDDSYSNDKDDDLTWLVDPAAWYRLRPSLPAVLVLRSSHPAGSVFSSGHDLRELSTLGTAEVRRTFALCAEVMSLMRRSPAPVVCAVEGLATRRDAARHERRT</sequence>
<dbReference type="GO" id="GO:0016836">
    <property type="term" value="F:hydro-lyase activity"/>
    <property type="evidence" value="ECO:0007669"/>
    <property type="project" value="TreeGrafter"/>
</dbReference>